<dbReference type="InterPro" id="IPR037401">
    <property type="entry name" value="SnoaL-like"/>
</dbReference>
<dbReference type="EMBL" id="NWTM01000002">
    <property type="protein sequence ID" value="RYC41769.1"/>
    <property type="molecule type" value="Genomic_DNA"/>
</dbReference>
<evidence type="ECO:0000313" key="3">
    <source>
        <dbReference type="Proteomes" id="UP001138460"/>
    </source>
</evidence>
<evidence type="ECO:0000313" key="2">
    <source>
        <dbReference type="EMBL" id="RYC41769.1"/>
    </source>
</evidence>
<comment type="caution">
    <text evidence="2">The sequence shown here is derived from an EMBL/GenBank/DDBJ whole genome shotgun (WGS) entry which is preliminary data.</text>
</comment>
<dbReference type="SUPFAM" id="SSF54427">
    <property type="entry name" value="NTF2-like"/>
    <property type="match status" value="1"/>
</dbReference>
<gene>
    <name evidence="2" type="ORF">CLR69_16785</name>
</gene>
<protein>
    <submittedName>
        <fullName evidence="2">Steroid delta-isomerase</fullName>
    </submittedName>
</protein>
<sequence>MSVDSPVKAQFEAYNAHDIEAFMSCFSEDFKGYRMPSESPSTTGKESLREFYLNNRFNNPKLKAELISRIVMGNKVFDHERIHGLSDQPLESVAVFEIKDDLISTAWFYFP</sequence>
<dbReference type="InterPro" id="IPR008317">
    <property type="entry name" value="UCP030561"/>
</dbReference>
<dbReference type="RefSeq" id="WP_129712129.1">
    <property type="nucleotide sequence ID" value="NZ_JBEHFA010000001.1"/>
</dbReference>
<accession>A0A9X8JJ15</accession>
<dbReference type="AlphaFoldDB" id="A0A9X8JJ15"/>
<dbReference type="PIRSF" id="PIRSF030561">
    <property type="entry name" value="UCP030561"/>
    <property type="match status" value="1"/>
</dbReference>
<name>A0A9X8JJ15_9GAMM</name>
<dbReference type="Proteomes" id="UP001138460">
    <property type="component" value="Unassembled WGS sequence"/>
</dbReference>
<dbReference type="OrthoDB" id="9799296at2"/>
<proteinExistence type="predicted"/>
<dbReference type="Gene3D" id="3.10.450.50">
    <property type="match status" value="1"/>
</dbReference>
<evidence type="ECO:0000259" key="1">
    <source>
        <dbReference type="Pfam" id="PF12680"/>
    </source>
</evidence>
<keyword evidence="3" id="KW-1185">Reference proteome</keyword>
<reference evidence="2 3" key="1">
    <citation type="journal article" date="2018" name="Syst. Appl. Microbiol.">
        <title>Pectobacterium zantedeschiae sp. nov. a new species of a soft rot pathogen isolated from Calla lily (Zantedeschia spp.).</title>
        <authorList>
            <person name="Waleron M."/>
            <person name="Misztak A."/>
            <person name="Waleron M."/>
            <person name="Franczuk M."/>
            <person name="Jonca J."/>
            <person name="Wielgomas B."/>
            <person name="Mikicinski A."/>
            <person name="Popovic T."/>
            <person name="Waleron K."/>
        </authorList>
    </citation>
    <scope>NUCLEOTIDE SEQUENCE [LARGE SCALE GENOMIC DNA]</scope>
    <source>
        <strain evidence="2 3">9M</strain>
    </source>
</reference>
<dbReference type="InterPro" id="IPR032710">
    <property type="entry name" value="NTF2-like_dom_sf"/>
</dbReference>
<dbReference type="Pfam" id="PF12680">
    <property type="entry name" value="SnoaL_2"/>
    <property type="match status" value="1"/>
</dbReference>
<organism evidence="2 3">
    <name type="scientific">Pectobacterium zantedeschiae</name>
    <dbReference type="NCBI Taxonomy" id="2034769"/>
    <lineage>
        <taxon>Bacteria</taxon>
        <taxon>Pseudomonadati</taxon>
        <taxon>Pseudomonadota</taxon>
        <taxon>Gammaproteobacteria</taxon>
        <taxon>Enterobacterales</taxon>
        <taxon>Pectobacteriaceae</taxon>
        <taxon>Pectobacterium</taxon>
    </lineage>
</organism>
<feature type="domain" description="SnoaL-like" evidence="1">
    <location>
        <begin position="7"/>
        <end position="104"/>
    </location>
</feature>